<keyword evidence="5" id="KW-0325">Glycoprotein</keyword>
<keyword evidence="10" id="KW-1185">Reference proteome</keyword>
<feature type="domain" description="Chitin-binding type-2" evidence="8">
    <location>
        <begin position="281"/>
        <end position="331"/>
    </location>
</feature>
<dbReference type="SMART" id="SM00494">
    <property type="entry name" value="ChtBD2"/>
    <property type="match status" value="3"/>
</dbReference>
<evidence type="ECO:0000256" key="5">
    <source>
        <dbReference type="ARBA" id="ARBA00023180"/>
    </source>
</evidence>
<dbReference type="PANTHER" id="PTHR23301">
    <property type="entry name" value="CHITIN BINDING PERITROPHIN-A"/>
    <property type="match status" value="1"/>
</dbReference>
<protein>
    <recommendedName>
        <fullName evidence="8">Chitin-binding type-2 domain-containing protein</fullName>
    </recommendedName>
</protein>
<evidence type="ECO:0000256" key="2">
    <source>
        <dbReference type="ARBA" id="ARBA00022729"/>
    </source>
</evidence>
<dbReference type="Pfam" id="PF01607">
    <property type="entry name" value="CBM_14"/>
    <property type="match status" value="3"/>
</dbReference>
<evidence type="ECO:0000256" key="7">
    <source>
        <dbReference type="SAM" id="SignalP"/>
    </source>
</evidence>
<organism evidence="9 10">
    <name type="scientific">Polyplax serrata</name>
    <name type="common">Common mouse louse</name>
    <dbReference type="NCBI Taxonomy" id="468196"/>
    <lineage>
        <taxon>Eukaryota</taxon>
        <taxon>Metazoa</taxon>
        <taxon>Ecdysozoa</taxon>
        <taxon>Arthropoda</taxon>
        <taxon>Hexapoda</taxon>
        <taxon>Insecta</taxon>
        <taxon>Pterygota</taxon>
        <taxon>Neoptera</taxon>
        <taxon>Paraneoptera</taxon>
        <taxon>Psocodea</taxon>
        <taxon>Troctomorpha</taxon>
        <taxon>Phthiraptera</taxon>
        <taxon>Anoplura</taxon>
        <taxon>Polyplacidae</taxon>
        <taxon>Polyplax</taxon>
    </lineage>
</organism>
<reference evidence="9 10" key="1">
    <citation type="submission" date="2023-09" db="EMBL/GenBank/DDBJ databases">
        <title>Genomes of two closely related lineages of the louse Polyplax serrata with different host specificities.</title>
        <authorList>
            <person name="Martinu J."/>
            <person name="Tarabai H."/>
            <person name="Stefka J."/>
            <person name="Hypsa V."/>
        </authorList>
    </citation>
    <scope>NUCLEOTIDE SEQUENCE [LARGE SCALE GENOMIC DNA]</scope>
    <source>
        <strain evidence="9">98ZLc_SE</strain>
    </source>
</reference>
<dbReference type="Gene3D" id="2.170.140.10">
    <property type="entry name" value="Chitin binding domain"/>
    <property type="match status" value="3"/>
</dbReference>
<dbReference type="SUPFAM" id="SSF57625">
    <property type="entry name" value="Invertebrate chitin-binding proteins"/>
    <property type="match status" value="3"/>
</dbReference>
<feature type="chain" id="PRO_5045082611" description="Chitin-binding type-2 domain-containing protein" evidence="7">
    <location>
        <begin position="21"/>
        <end position="429"/>
    </location>
</feature>
<name>A0ABR1AM20_POLSC</name>
<evidence type="ECO:0000256" key="3">
    <source>
        <dbReference type="ARBA" id="ARBA00022737"/>
    </source>
</evidence>
<dbReference type="Proteomes" id="UP001359485">
    <property type="component" value="Unassembled WGS sequence"/>
</dbReference>
<dbReference type="InterPro" id="IPR002557">
    <property type="entry name" value="Chitin-bd_dom"/>
</dbReference>
<gene>
    <name evidence="9" type="ORF">RUM44_002026</name>
</gene>
<sequence>MIVLAAAILGVFMGHPTTSGLPLDFSIENGKQTTTNHQNSRRDVASSLHFPVHPADDDNYPWNSYSPPYPAQYNDHQDPDHLPVRQYQARKKSKTPSNHSCKQYLQFLRYAFSQLDDDSANDDTEERLMPLAHSDQLPQMNVHSISSVTFSMPVRKTDPTTMPNYRTTTTESRYETDMTTLQSTTTPTPHPTTVFQMVGRSQNFNKTTKAEDATKTDGCCDTMLPCPDTYNVSYPLNGYCDRYVSCESGMAIRRTCPDGLHFNIITKSCDLPHNSFCNYACPKSDGYFGIPGDCGGYFVCKNSASEYRMCPPTMHWNVQSDSCTFAESSDCSMRCSVPNEVFPYKGDCSAYVICLNSVPYYHRCPPNTRFDGSVLTCVPQNHSNCEDNPKLMTKVQNPSHLCRDIHMKLGSQVWCNYGNTKEEKKFLEH</sequence>
<keyword evidence="1" id="KW-0147">Chitin-binding</keyword>
<evidence type="ECO:0000256" key="4">
    <source>
        <dbReference type="ARBA" id="ARBA00023157"/>
    </source>
</evidence>
<proteinExistence type="predicted"/>
<dbReference type="InterPro" id="IPR036508">
    <property type="entry name" value="Chitin-bd_dom_sf"/>
</dbReference>
<feature type="domain" description="Chitin-binding type-2" evidence="8">
    <location>
        <begin position="223"/>
        <end position="279"/>
    </location>
</feature>
<evidence type="ECO:0000313" key="10">
    <source>
        <dbReference type="Proteomes" id="UP001359485"/>
    </source>
</evidence>
<dbReference type="InterPro" id="IPR051940">
    <property type="entry name" value="Chitin_bind-dev_reg"/>
</dbReference>
<comment type="caution">
    <text evidence="9">The sequence shown here is derived from an EMBL/GenBank/DDBJ whole genome shotgun (WGS) entry which is preliminary data.</text>
</comment>
<keyword evidence="2 7" id="KW-0732">Signal</keyword>
<feature type="region of interest" description="Disordered" evidence="6">
    <location>
        <begin position="59"/>
        <end position="80"/>
    </location>
</feature>
<evidence type="ECO:0000259" key="8">
    <source>
        <dbReference type="PROSITE" id="PS50940"/>
    </source>
</evidence>
<evidence type="ECO:0000256" key="1">
    <source>
        <dbReference type="ARBA" id="ARBA00022669"/>
    </source>
</evidence>
<dbReference type="EMBL" id="JAWJWF010000047">
    <property type="protein sequence ID" value="KAK6622219.1"/>
    <property type="molecule type" value="Genomic_DNA"/>
</dbReference>
<keyword evidence="3" id="KW-0677">Repeat</keyword>
<keyword evidence="4" id="KW-1015">Disulfide bond</keyword>
<feature type="domain" description="Chitin-binding type-2" evidence="8">
    <location>
        <begin position="332"/>
        <end position="387"/>
    </location>
</feature>
<dbReference type="PANTHER" id="PTHR23301:SF0">
    <property type="entry name" value="CHITIN-BINDING TYPE-2 DOMAIN-CONTAINING PROTEIN-RELATED"/>
    <property type="match status" value="1"/>
</dbReference>
<accession>A0ABR1AM20</accession>
<feature type="signal peptide" evidence="7">
    <location>
        <begin position="1"/>
        <end position="20"/>
    </location>
</feature>
<dbReference type="PROSITE" id="PS50940">
    <property type="entry name" value="CHIT_BIND_II"/>
    <property type="match status" value="3"/>
</dbReference>
<evidence type="ECO:0000313" key="9">
    <source>
        <dbReference type="EMBL" id="KAK6622219.1"/>
    </source>
</evidence>
<evidence type="ECO:0000256" key="6">
    <source>
        <dbReference type="SAM" id="MobiDB-lite"/>
    </source>
</evidence>